<dbReference type="PANTHER" id="PTHR42866:SF2">
    <property type="entry name" value="3-DEOXY-MANNO-OCTULOSONATE CYTIDYLYLTRANSFERASE, MITOCHONDRIAL"/>
    <property type="match status" value="1"/>
</dbReference>
<organism evidence="4 5">
    <name type="scientific">Halomonas marinisediminis</name>
    <dbReference type="NCBI Taxonomy" id="2546095"/>
    <lineage>
        <taxon>Bacteria</taxon>
        <taxon>Pseudomonadati</taxon>
        <taxon>Pseudomonadota</taxon>
        <taxon>Gammaproteobacteria</taxon>
        <taxon>Oceanospirillales</taxon>
        <taxon>Halomonadaceae</taxon>
        <taxon>Halomonas</taxon>
    </lineage>
</organism>
<dbReference type="InterPro" id="IPR003329">
    <property type="entry name" value="Cytidylyl_trans"/>
</dbReference>
<gene>
    <name evidence="4" type="ORF">E0702_17830</name>
</gene>
<dbReference type="Proteomes" id="UP000294823">
    <property type="component" value="Unassembled WGS sequence"/>
</dbReference>
<dbReference type="EMBL" id="SLTR01000570">
    <property type="protein sequence ID" value="TDA79271.1"/>
    <property type="molecule type" value="Genomic_DNA"/>
</dbReference>
<evidence type="ECO:0000256" key="2">
    <source>
        <dbReference type="ARBA" id="ARBA00022695"/>
    </source>
</evidence>
<sequence length="80" mass="8645">MSVLVVIPARYPSVRYPGKPLVELRGATGVARSLIRRSWDAAMAAEGVDRVVVATDDDRIRSHAEGFGAEAVMTSDTCRN</sequence>
<name>A0ABY2D1U7_9GAMM</name>
<keyword evidence="2 4" id="KW-0548">Nucleotidyltransferase</keyword>
<comment type="caution">
    <text evidence="4">The sequence shown here is derived from an EMBL/GenBank/DDBJ whole genome shotgun (WGS) entry which is preliminary data.</text>
</comment>
<dbReference type="GO" id="GO:0016779">
    <property type="term" value="F:nucleotidyltransferase activity"/>
    <property type="evidence" value="ECO:0007669"/>
    <property type="project" value="UniProtKB-KW"/>
</dbReference>
<keyword evidence="5" id="KW-1185">Reference proteome</keyword>
<evidence type="ECO:0000256" key="1">
    <source>
        <dbReference type="ARBA" id="ARBA00022679"/>
    </source>
</evidence>
<feature type="non-terminal residue" evidence="4">
    <location>
        <position position="80"/>
    </location>
</feature>
<keyword evidence="1" id="KW-0808">Transferase</keyword>
<evidence type="ECO:0000256" key="3">
    <source>
        <dbReference type="ARBA" id="ARBA00022985"/>
    </source>
</evidence>
<dbReference type="InterPro" id="IPR029044">
    <property type="entry name" value="Nucleotide-diphossugar_trans"/>
</dbReference>
<accession>A0ABY2D1U7</accession>
<proteinExistence type="predicted"/>
<evidence type="ECO:0000313" key="5">
    <source>
        <dbReference type="Proteomes" id="UP000294823"/>
    </source>
</evidence>
<evidence type="ECO:0000313" key="4">
    <source>
        <dbReference type="EMBL" id="TDA79271.1"/>
    </source>
</evidence>
<dbReference type="Gene3D" id="3.90.550.10">
    <property type="entry name" value="Spore Coat Polysaccharide Biosynthesis Protein SpsA, Chain A"/>
    <property type="match status" value="1"/>
</dbReference>
<dbReference type="Pfam" id="PF02348">
    <property type="entry name" value="CTP_transf_3"/>
    <property type="match status" value="1"/>
</dbReference>
<reference evidence="4 5" key="1">
    <citation type="submission" date="2019-03" db="EMBL/GenBank/DDBJ databases">
        <title>Halomonas marinisediminis sp. nov., a moderately halophilic bacterium isolated from the Bohai Gulf.</title>
        <authorList>
            <person name="Ji X."/>
        </authorList>
    </citation>
    <scope>NUCLEOTIDE SEQUENCE [LARGE SCALE GENOMIC DNA]</scope>
    <source>
        <strain evidence="4 5">204</strain>
    </source>
</reference>
<keyword evidence="3" id="KW-0448">Lipopolysaccharide biosynthesis</keyword>
<protein>
    <submittedName>
        <fullName evidence="4">3-deoxy-manno-octulosonate cytidylyltransferase</fullName>
    </submittedName>
</protein>
<dbReference type="PANTHER" id="PTHR42866">
    <property type="entry name" value="3-DEOXY-MANNO-OCTULOSONATE CYTIDYLYLTRANSFERASE"/>
    <property type="match status" value="1"/>
</dbReference>
<dbReference type="SUPFAM" id="SSF53448">
    <property type="entry name" value="Nucleotide-diphospho-sugar transferases"/>
    <property type="match status" value="1"/>
</dbReference>